<protein>
    <recommendedName>
        <fullName evidence="3">Butirosin biosynthesis protein H N-terminal domain-containing protein</fullName>
    </recommendedName>
</protein>
<organism evidence="1 2">
    <name type="scientific">Streptomyces monticola</name>
    <dbReference type="NCBI Taxonomy" id="2666263"/>
    <lineage>
        <taxon>Bacteria</taxon>
        <taxon>Bacillati</taxon>
        <taxon>Actinomycetota</taxon>
        <taxon>Actinomycetes</taxon>
        <taxon>Kitasatosporales</taxon>
        <taxon>Streptomycetaceae</taxon>
        <taxon>Streptomyces</taxon>
    </lineage>
</organism>
<dbReference type="EMBL" id="JBHTCF010000020">
    <property type="protein sequence ID" value="MFC7309294.1"/>
    <property type="molecule type" value="Genomic_DNA"/>
</dbReference>
<evidence type="ECO:0000313" key="2">
    <source>
        <dbReference type="Proteomes" id="UP001596523"/>
    </source>
</evidence>
<dbReference type="RefSeq" id="WP_381838082.1">
    <property type="nucleotide sequence ID" value="NZ_JBHTCF010000020.1"/>
</dbReference>
<sequence length="315" mass="34303">MFLTGAPATLPDLSCYTTNLLAHLAPDVPDVRRRLAESVRLAVRLDLPDGELAFSHHPRVDRTPEGRELAYRSAPDWPAARTALLDRLGRDGRVLAVGSVRQLPWAPGYGQADAPHWLLLREHRDGRWLVADHFTALTPHGEQEPYLGWLTDDELAAALTLAQDPPPEVARRDRLALGRQIPVPAGPHRWLVRQPATAAAADPGPGTWSHELTASLRHVAAVFRSHPEALARYADDLWAAARHHTYRLAFAVTDGALHPERAAAATAAWGELPKTLRFAAQSAARGRPRPAVVDRSIDQLIAAQGALGPDAPQEG</sequence>
<comment type="caution">
    <text evidence="1">The sequence shown here is derived from an EMBL/GenBank/DDBJ whole genome shotgun (WGS) entry which is preliminary data.</text>
</comment>
<evidence type="ECO:0000313" key="1">
    <source>
        <dbReference type="EMBL" id="MFC7309294.1"/>
    </source>
</evidence>
<gene>
    <name evidence="1" type="ORF">ACFQVC_34430</name>
</gene>
<proteinExistence type="predicted"/>
<accession>A0ABW2JT11</accession>
<dbReference type="Proteomes" id="UP001596523">
    <property type="component" value="Unassembled WGS sequence"/>
</dbReference>
<name>A0ABW2JT11_9ACTN</name>
<reference evidence="2" key="1">
    <citation type="journal article" date="2019" name="Int. J. Syst. Evol. Microbiol.">
        <title>The Global Catalogue of Microorganisms (GCM) 10K type strain sequencing project: providing services to taxonomists for standard genome sequencing and annotation.</title>
        <authorList>
            <consortium name="The Broad Institute Genomics Platform"/>
            <consortium name="The Broad Institute Genome Sequencing Center for Infectious Disease"/>
            <person name="Wu L."/>
            <person name="Ma J."/>
        </authorList>
    </citation>
    <scope>NUCLEOTIDE SEQUENCE [LARGE SCALE GENOMIC DNA]</scope>
    <source>
        <strain evidence="2">SYNS20</strain>
    </source>
</reference>
<keyword evidence="2" id="KW-1185">Reference proteome</keyword>
<evidence type="ECO:0008006" key="3">
    <source>
        <dbReference type="Google" id="ProtNLM"/>
    </source>
</evidence>